<dbReference type="EMBL" id="JACJQT010000026">
    <property type="protein sequence ID" value="MBD2278867.1"/>
    <property type="molecule type" value="Genomic_DNA"/>
</dbReference>
<evidence type="ECO:0000256" key="1">
    <source>
        <dbReference type="SAM" id="MobiDB-lite"/>
    </source>
</evidence>
<evidence type="ECO:0000313" key="3">
    <source>
        <dbReference type="Proteomes" id="UP000606721"/>
    </source>
</evidence>
<dbReference type="Proteomes" id="UP000606721">
    <property type="component" value="Unassembled WGS sequence"/>
</dbReference>
<organism evidence="2 3">
    <name type="scientific">Aphanizomenon flos-aquae FACHB-1040</name>
    <dbReference type="NCBI Taxonomy" id="2692887"/>
    <lineage>
        <taxon>Bacteria</taxon>
        <taxon>Bacillati</taxon>
        <taxon>Cyanobacteriota</taxon>
        <taxon>Cyanophyceae</taxon>
        <taxon>Nostocales</taxon>
        <taxon>Aphanizomenonaceae</taxon>
        <taxon>Aphanizomenon</taxon>
    </lineage>
</organism>
<protein>
    <submittedName>
        <fullName evidence="2">Uncharacterized protein</fullName>
    </submittedName>
</protein>
<reference evidence="2 3" key="1">
    <citation type="journal article" date="2020" name="ISME J.">
        <title>Comparative genomics reveals insights into cyanobacterial evolution and habitat adaptation.</title>
        <authorList>
            <person name="Chen M.Y."/>
            <person name="Teng W.K."/>
            <person name="Zhao L."/>
            <person name="Hu C.X."/>
            <person name="Zhou Y.K."/>
            <person name="Han B.P."/>
            <person name="Song L.R."/>
            <person name="Shu W.S."/>
        </authorList>
    </citation>
    <scope>NUCLEOTIDE SEQUENCE [LARGE SCALE GENOMIC DNA]</scope>
    <source>
        <strain evidence="2 3">FACHB-1040</strain>
    </source>
</reference>
<accession>A0ABR8BVR2</accession>
<dbReference type="RefSeq" id="WP_190383086.1">
    <property type="nucleotide sequence ID" value="NZ_JACJQT010000026.1"/>
</dbReference>
<proteinExistence type="predicted"/>
<keyword evidence="3" id="KW-1185">Reference proteome</keyword>
<gene>
    <name evidence="2" type="ORF">H6F99_11350</name>
</gene>
<name>A0ABR8BVR2_APHFL</name>
<comment type="caution">
    <text evidence="2">The sequence shown here is derived from an EMBL/GenBank/DDBJ whole genome shotgun (WGS) entry which is preliminary data.</text>
</comment>
<feature type="region of interest" description="Disordered" evidence="1">
    <location>
        <begin position="121"/>
        <end position="140"/>
    </location>
</feature>
<evidence type="ECO:0000313" key="2">
    <source>
        <dbReference type="EMBL" id="MBD2278867.1"/>
    </source>
</evidence>
<sequence length="158" mass="18512">MKNEFEQLIPIPVRPEEQLENKDIFYPKWQCFCCQDSGKVNDNLVRVVIPTYNPSRDLWVACQNPGCHSFREKWKGIAVDNFDTRFSTVVCQKLDLKSRENWHKTVQRLVDIRTLAKAMKMPGSGERTENENREVQQRKQEVENYNWAAASKAYLGSE</sequence>
<feature type="compositionally biased region" description="Basic and acidic residues" evidence="1">
    <location>
        <begin position="126"/>
        <end position="140"/>
    </location>
</feature>